<protein>
    <recommendedName>
        <fullName evidence="3">DUF883 domain-containing protein</fullName>
    </recommendedName>
</protein>
<gene>
    <name evidence="4" type="ORF">B7H23_09925</name>
</gene>
<evidence type="ECO:0000313" key="5">
    <source>
        <dbReference type="Proteomes" id="UP000215405"/>
    </source>
</evidence>
<evidence type="ECO:0000256" key="2">
    <source>
        <dbReference type="SAM" id="Phobius"/>
    </source>
</evidence>
<evidence type="ECO:0000256" key="1">
    <source>
        <dbReference type="SAM" id="MobiDB-lite"/>
    </source>
</evidence>
<keyword evidence="2" id="KW-1133">Transmembrane helix</keyword>
<dbReference type="Proteomes" id="UP000215405">
    <property type="component" value="Unassembled WGS sequence"/>
</dbReference>
<evidence type="ECO:0000313" key="4">
    <source>
        <dbReference type="EMBL" id="OXT00438.1"/>
    </source>
</evidence>
<dbReference type="InterPro" id="IPR043605">
    <property type="entry name" value="DUF883_C"/>
</dbReference>
<feature type="transmembrane region" description="Helical" evidence="2">
    <location>
        <begin position="86"/>
        <end position="103"/>
    </location>
</feature>
<comment type="caution">
    <text evidence="4">The sequence shown here is derived from an EMBL/GenBank/DDBJ whole genome shotgun (WGS) entry which is preliminary data.</text>
</comment>
<keyword evidence="2" id="KW-0472">Membrane</keyword>
<keyword evidence="2" id="KW-0812">Transmembrane</keyword>
<sequence>MANTTGGSTSSTTKKPAHAPATTGDVEKEIAQLRADVASLTETLKSVGAATARDLQGRAYGKRDEISDQLRVKEEEIKERVRENPLQALGIAAGVGFLVGVIWRS</sequence>
<feature type="compositionally biased region" description="Low complexity" evidence="1">
    <location>
        <begin position="1"/>
        <end position="23"/>
    </location>
</feature>
<dbReference type="Pfam" id="PF19029">
    <property type="entry name" value="DUF883_C"/>
    <property type="match status" value="1"/>
</dbReference>
<dbReference type="AlphaFoldDB" id="A0A231UWX3"/>
<keyword evidence="5" id="KW-1185">Reference proteome</keyword>
<organism evidence="4 5">
    <name type="scientific">Notoacmeibacter marinus</name>
    <dbReference type="NCBI Taxonomy" id="1876515"/>
    <lineage>
        <taxon>Bacteria</taxon>
        <taxon>Pseudomonadati</taxon>
        <taxon>Pseudomonadota</taxon>
        <taxon>Alphaproteobacteria</taxon>
        <taxon>Hyphomicrobiales</taxon>
        <taxon>Notoacmeibacteraceae</taxon>
        <taxon>Notoacmeibacter</taxon>
    </lineage>
</organism>
<accession>A0A231UWX3</accession>
<proteinExistence type="predicted"/>
<dbReference type="EMBL" id="NBYO01000002">
    <property type="protein sequence ID" value="OXT00438.1"/>
    <property type="molecule type" value="Genomic_DNA"/>
</dbReference>
<feature type="domain" description="DUF883" evidence="3">
    <location>
        <begin position="79"/>
        <end position="101"/>
    </location>
</feature>
<feature type="region of interest" description="Disordered" evidence="1">
    <location>
        <begin position="1"/>
        <end position="26"/>
    </location>
</feature>
<evidence type="ECO:0000259" key="3">
    <source>
        <dbReference type="Pfam" id="PF19029"/>
    </source>
</evidence>
<name>A0A231UWX3_9HYPH</name>
<reference evidence="5" key="1">
    <citation type="journal article" date="2017" name="Int. J. Syst. Evol. Microbiol.">
        <title>Notoacmeibacter marinus gen. nov., sp. nov., isolated from the gut of a limpet and proposal of Notoacmeibacteraceae fam. nov. in the order Rhizobiales of the class Alphaproteobacteria.</title>
        <authorList>
            <person name="Huang Z."/>
            <person name="Guo F."/>
            <person name="Lai Q."/>
        </authorList>
    </citation>
    <scope>NUCLEOTIDE SEQUENCE [LARGE SCALE GENOMIC DNA]</scope>
    <source>
        <strain evidence="5">XMTR2A4</strain>
    </source>
</reference>